<keyword evidence="2" id="KW-1185">Reference proteome</keyword>
<name>A0ABW7CBH9_9CYAN</name>
<accession>A0ABW7CBH9</accession>
<evidence type="ECO:0000313" key="1">
    <source>
        <dbReference type="EMBL" id="MFG3818503.1"/>
    </source>
</evidence>
<reference evidence="2" key="1">
    <citation type="journal article" date="2024" name="Algal Res.">
        <title>Biochemical, toxicological and genomic investigation of a high-biomass producing Limnothrix strain isolated from Italian shallow drinking water reservoir.</title>
        <authorList>
            <person name="Simonazzi M."/>
            <person name="Shishido T.K."/>
            <person name="Delbaje E."/>
            <person name="Wahlsten M."/>
            <person name="Fewer D.P."/>
            <person name="Sivonen K."/>
            <person name="Pezzolesi L."/>
            <person name="Pistocchi R."/>
        </authorList>
    </citation>
    <scope>NUCLEOTIDE SEQUENCE [LARGE SCALE GENOMIC DNA]</scope>
    <source>
        <strain evidence="2">LRLZ20PSL1</strain>
    </source>
</reference>
<dbReference type="SUPFAM" id="SSF53756">
    <property type="entry name" value="UDP-Glycosyltransferase/glycogen phosphorylase"/>
    <property type="match status" value="1"/>
</dbReference>
<gene>
    <name evidence="1" type="ORF">VPK24_12700</name>
</gene>
<dbReference type="PANTHER" id="PTHR39517:SF1">
    <property type="entry name" value="LIPID-A-DISACCHARIDE SYNTHASE"/>
    <property type="match status" value="1"/>
</dbReference>
<dbReference type="PANTHER" id="PTHR39517">
    <property type="entry name" value="SLL0192 PROTEIN"/>
    <property type="match status" value="1"/>
</dbReference>
<sequence length="414" mass="45853">MKLLCISNGHGEDAIAVQILQAFAQLPTQPDRFALPLVGEGNAYRRAGLPIIGEVKTLPSGGFVYMDAGQLLRDMRGGLVGLTWQQWRSVRQWVQTHRATSKEPLLVLAVGDIVPLLFAWASGAPYGFVGTAKSEYYLRDSQGQFLGARRWEGWSGSVYLPWERWLMGRSRCRGLFPRDTMTAQILRRWLPDRTFDCGNPMMDGFTGDLPDCARPEPGSALRVLLLPGSRFPEVLDNWRRMLTALQAWPDLAQRVVMLQAAIAPGIDHAPLQQALQQAGWRSSTGEQWHYELAQLELASDRFWDWAKAAHFAIATAGTATEQVVGLGKPAITLSGNGPQFTPAFAEAQTRLLGPSVTWIQEPTELPGAIEQLLRDSTQWQAKIDNGRQRLGPPGAARRIAEQLLNLALNRAGDR</sequence>
<dbReference type="Proteomes" id="UP001604335">
    <property type="component" value="Unassembled WGS sequence"/>
</dbReference>
<organism evidence="1 2">
    <name type="scientific">Limnothrix redekei LRLZ20PSL1</name>
    <dbReference type="NCBI Taxonomy" id="3112953"/>
    <lineage>
        <taxon>Bacteria</taxon>
        <taxon>Bacillati</taxon>
        <taxon>Cyanobacteriota</taxon>
        <taxon>Cyanophyceae</taxon>
        <taxon>Pseudanabaenales</taxon>
        <taxon>Pseudanabaenaceae</taxon>
        <taxon>Limnothrix</taxon>
    </lineage>
</organism>
<proteinExistence type="predicted"/>
<dbReference type="InterPro" id="IPR019994">
    <property type="entry name" value="Lipid-A-disac_synthase-rel_put"/>
</dbReference>
<evidence type="ECO:0000313" key="2">
    <source>
        <dbReference type="Proteomes" id="UP001604335"/>
    </source>
</evidence>
<protein>
    <submittedName>
        <fullName evidence="1">Lipid-A-disaccharide synthase-related protein</fullName>
    </submittedName>
</protein>
<dbReference type="NCBIfam" id="TIGR03492">
    <property type="entry name" value="lipid-A-disaccharide synthase-related protein"/>
    <property type="match status" value="1"/>
</dbReference>
<dbReference type="RefSeq" id="WP_393013897.1">
    <property type="nucleotide sequence ID" value="NZ_JAZAQF010000078.1"/>
</dbReference>
<dbReference type="EMBL" id="JAZAQF010000078">
    <property type="protein sequence ID" value="MFG3818503.1"/>
    <property type="molecule type" value="Genomic_DNA"/>
</dbReference>
<comment type="caution">
    <text evidence="1">The sequence shown here is derived from an EMBL/GenBank/DDBJ whole genome shotgun (WGS) entry which is preliminary data.</text>
</comment>